<dbReference type="InterPro" id="IPR009057">
    <property type="entry name" value="Homeodomain-like_sf"/>
</dbReference>
<gene>
    <name evidence="5" type="ORF">B1C78_07085</name>
</gene>
<organism evidence="5 6">
    <name type="scientific">Thioalkalivibrio denitrificans</name>
    <dbReference type="NCBI Taxonomy" id="108003"/>
    <lineage>
        <taxon>Bacteria</taxon>
        <taxon>Pseudomonadati</taxon>
        <taxon>Pseudomonadota</taxon>
        <taxon>Gammaproteobacteria</taxon>
        <taxon>Chromatiales</taxon>
        <taxon>Ectothiorhodospiraceae</taxon>
        <taxon>Thioalkalivibrio</taxon>
    </lineage>
</organism>
<dbReference type="GO" id="GO:0003677">
    <property type="term" value="F:DNA binding"/>
    <property type="evidence" value="ECO:0007669"/>
    <property type="project" value="UniProtKB-UniRule"/>
</dbReference>
<proteinExistence type="predicted"/>
<dbReference type="InterPro" id="IPR036271">
    <property type="entry name" value="Tet_transcr_reg_TetR-rel_C_sf"/>
</dbReference>
<dbReference type="OrthoDB" id="7375611at2"/>
<evidence type="ECO:0000313" key="5">
    <source>
        <dbReference type="EMBL" id="OOG25174.1"/>
    </source>
</evidence>
<keyword evidence="1 2" id="KW-0238">DNA-binding</keyword>
<reference evidence="5 6" key="1">
    <citation type="submission" date="2017-02" db="EMBL/GenBank/DDBJ databases">
        <title>Genomic diversity within the haloalkaliphilic genus Thioalkalivibrio.</title>
        <authorList>
            <person name="Ahn A.-C."/>
            <person name="Meier-Kolthoff J."/>
            <person name="Overmars L."/>
            <person name="Richter M."/>
            <person name="Woyke T."/>
            <person name="Sorokin D.Y."/>
            <person name="Muyzer G."/>
        </authorList>
    </citation>
    <scope>NUCLEOTIDE SEQUENCE [LARGE SCALE GENOMIC DNA]</scope>
    <source>
        <strain evidence="5 6">ALJD</strain>
    </source>
</reference>
<feature type="DNA-binding region" description="H-T-H motif" evidence="2">
    <location>
        <begin position="28"/>
        <end position="47"/>
    </location>
</feature>
<dbReference type="Proteomes" id="UP000189462">
    <property type="component" value="Unassembled WGS sequence"/>
</dbReference>
<dbReference type="STRING" id="108003.B1C78_07085"/>
<dbReference type="InterPro" id="IPR001647">
    <property type="entry name" value="HTH_TetR"/>
</dbReference>
<evidence type="ECO:0000259" key="4">
    <source>
        <dbReference type="PROSITE" id="PS50977"/>
    </source>
</evidence>
<keyword evidence="6" id="KW-1185">Reference proteome</keyword>
<dbReference type="SUPFAM" id="SSF48498">
    <property type="entry name" value="Tetracyclin repressor-like, C-terminal domain"/>
    <property type="match status" value="1"/>
</dbReference>
<feature type="region of interest" description="Disordered" evidence="3">
    <location>
        <begin position="201"/>
        <end position="223"/>
    </location>
</feature>
<dbReference type="AlphaFoldDB" id="A0A1V3NJM2"/>
<sequence length="223" mass="25334">MPKKADLREKIVDAAVALAEERSWEEVRLFDVAKVLGVGLNDVRAHFREKEDVIEGWFDRADAAVLDASAEPGFTELPARVRLHRLIMTWLEALAGHRRVTREMIYGRFEPGHVHMQARGLLRVSRTVQWIREGARRDAAFLTRALEETVLTSIYLATFFYWMNDDSTDSAATRRLLDRLLRAAEWLPSFMFVPERTVHHLGPVSGEDTEEEVPTSGSSSSAS</sequence>
<protein>
    <submittedName>
        <fullName evidence="5">TetR family transcriptional regulator</fullName>
    </submittedName>
</protein>
<dbReference type="EMBL" id="MVBK01000040">
    <property type="protein sequence ID" value="OOG25174.1"/>
    <property type="molecule type" value="Genomic_DNA"/>
</dbReference>
<feature type="domain" description="HTH tetR-type" evidence="4">
    <location>
        <begin position="5"/>
        <end position="65"/>
    </location>
</feature>
<accession>A0A1V3NJM2</accession>
<dbReference type="InterPro" id="IPR013718">
    <property type="entry name" value="COQ9_C"/>
</dbReference>
<evidence type="ECO:0000256" key="3">
    <source>
        <dbReference type="SAM" id="MobiDB-lite"/>
    </source>
</evidence>
<dbReference type="RefSeq" id="WP_077278454.1">
    <property type="nucleotide sequence ID" value="NZ_MVBK01000040.1"/>
</dbReference>
<dbReference type="SUPFAM" id="SSF46689">
    <property type="entry name" value="Homeodomain-like"/>
    <property type="match status" value="1"/>
</dbReference>
<comment type="caution">
    <text evidence="5">The sequence shown here is derived from an EMBL/GenBank/DDBJ whole genome shotgun (WGS) entry which is preliminary data.</text>
</comment>
<dbReference type="PROSITE" id="PS50977">
    <property type="entry name" value="HTH_TETR_2"/>
    <property type="match status" value="1"/>
</dbReference>
<evidence type="ECO:0000256" key="1">
    <source>
        <dbReference type="ARBA" id="ARBA00023125"/>
    </source>
</evidence>
<dbReference type="Gene3D" id="1.10.357.10">
    <property type="entry name" value="Tetracycline Repressor, domain 2"/>
    <property type="match status" value="1"/>
</dbReference>
<evidence type="ECO:0000313" key="6">
    <source>
        <dbReference type="Proteomes" id="UP000189462"/>
    </source>
</evidence>
<dbReference type="Pfam" id="PF08511">
    <property type="entry name" value="COQ9"/>
    <property type="match status" value="1"/>
</dbReference>
<evidence type="ECO:0000256" key="2">
    <source>
        <dbReference type="PROSITE-ProRule" id="PRU00335"/>
    </source>
</evidence>
<name>A0A1V3NJM2_9GAMM</name>